<dbReference type="InterPro" id="IPR001138">
    <property type="entry name" value="Zn2Cys6_DnaBD"/>
</dbReference>
<dbReference type="GO" id="GO:0005634">
    <property type="term" value="C:nucleus"/>
    <property type="evidence" value="ECO:0007669"/>
    <property type="project" value="UniProtKB-SubCell"/>
</dbReference>
<keyword evidence="4" id="KW-0804">Transcription</keyword>
<keyword evidence="7" id="KW-1133">Transmembrane helix</keyword>
<dbReference type="CDD" id="cd12148">
    <property type="entry name" value="fungal_TF_MHR"/>
    <property type="match status" value="1"/>
</dbReference>
<dbReference type="Pfam" id="PF00172">
    <property type="entry name" value="Zn_clus"/>
    <property type="match status" value="1"/>
</dbReference>
<dbReference type="GO" id="GO:0000981">
    <property type="term" value="F:DNA-binding transcription factor activity, RNA polymerase II-specific"/>
    <property type="evidence" value="ECO:0007669"/>
    <property type="project" value="InterPro"/>
</dbReference>
<dbReference type="InterPro" id="IPR007219">
    <property type="entry name" value="XnlR_reg_dom"/>
</dbReference>
<evidence type="ECO:0000256" key="6">
    <source>
        <dbReference type="SAM" id="MobiDB-lite"/>
    </source>
</evidence>
<dbReference type="PANTHER" id="PTHR47338">
    <property type="entry name" value="ZN(II)2CYS6 TRANSCRIPTION FACTOR (EUROFUNG)-RELATED"/>
    <property type="match status" value="1"/>
</dbReference>
<protein>
    <submittedName>
        <fullName evidence="9">Fungal-specific transcription factor domain-containing protein</fullName>
    </submittedName>
</protein>
<keyword evidence="7" id="KW-0472">Membrane</keyword>
<sequence length="613" mass="68615">MKKSIACAECRSSKRKCIHAGSPPCDRCLQRGDECVFPRKYGSREPRRSIPSRPGAATVGSASDTRDSLVTAPSPLQASYASPPVDESPFPYFTDEVKACYVRCAYKWSFHHIPSLLVGLHENSLDVALCWAILALSVRFSPTPPNGYPTQIAASNAFASLARSLVLPKVDEPCLHTTQTLLLITGHSWGAGEGRRAWLFLGMAVRMAQAIGIFEEPAAATSSAEFIAAEERRRTAWTCFLMDSLLSGGKGRDRSLSAAHMHIQLPCDAESFAFGEAVRLPRLDGSISLANNDPVGAMSIIACTMQVADIWGEVAKWACQVHSEDPSPWNPNSKLQTLSSRLQKWKDDLPNRLRYDVSLLRAHTAANQGQAYCYMHSIYYLSIIFLYRPYLPEVEMEQPGERSPEWTSWSLWSRKELIKAAETVCEMMQEMRNMGLFFLRGLVPWVGFAVYTAVGTLLYFFHFPVLEEATNSTSWQSYIVEGCQFLKDMRQAWPMADTWRDTIQRMQVFYTTVKSRGDAAVTPTERRAIRHAIIDYGALQPSPVGEVETYADKETYATPENEVPEKPQQPSQLPLMMDLDFLDRSDDDELLGTGYNDAAQVFWESFPGTTGLW</sequence>
<reference evidence="9" key="1">
    <citation type="journal article" date="2021" name="Nat. Commun.">
        <title>Genetic determinants of endophytism in the Arabidopsis root mycobiome.</title>
        <authorList>
            <person name="Mesny F."/>
            <person name="Miyauchi S."/>
            <person name="Thiergart T."/>
            <person name="Pickel B."/>
            <person name="Atanasova L."/>
            <person name="Karlsson M."/>
            <person name="Huettel B."/>
            <person name="Barry K.W."/>
            <person name="Haridas S."/>
            <person name="Chen C."/>
            <person name="Bauer D."/>
            <person name="Andreopoulos W."/>
            <person name="Pangilinan J."/>
            <person name="LaButti K."/>
            <person name="Riley R."/>
            <person name="Lipzen A."/>
            <person name="Clum A."/>
            <person name="Drula E."/>
            <person name="Henrissat B."/>
            <person name="Kohler A."/>
            <person name="Grigoriev I.V."/>
            <person name="Martin F.M."/>
            <person name="Hacquard S."/>
        </authorList>
    </citation>
    <scope>NUCLEOTIDE SEQUENCE</scope>
    <source>
        <strain evidence="9">MPI-CAGE-CH-0235</strain>
    </source>
</reference>
<dbReference type="Pfam" id="PF04082">
    <property type="entry name" value="Fungal_trans"/>
    <property type="match status" value="1"/>
</dbReference>
<organism evidence="9 10">
    <name type="scientific">Stachybotrys elegans</name>
    <dbReference type="NCBI Taxonomy" id="80388"/>
    <lineage>
        <taxon>Eukaryota</taxon>
        <taxon>Fungi</taxon>
        <taxon>Dikarya</taxon>
        <taxon>Ascomycota</taxon>
        <taxon>Pezizomycotina</taxon>
        <taxon>Sordariomycetes</taxon>
        <taxon>Hypocreomycetidae</taxon>
        <taxon>Hypocreales</taxon>
        <taxon>Stachybotryaceae</taxon>
        <taxon>Stachybotrys</taxon>
    </lineage>
</organism>
<proteinExistence type="predicted"/>
<dbReference type="AlphaFoldDB" id="A0A8K0SVG5"/>
<dbReference type="EMBL" id="JAGPNK010000008">
    <property type="protein sequence ID" value="KAH7317081.1"/>
    <property type="molecule type" value="Genomic_DNA"/>
</dbReference>
<feature type="compositionally biased region" description="Basic and acidic residues" evidence="6">
    <location>
        <begin position="39"/>
        <end position="48"/>
    </location>
</feature>
<dbReference type="PROSITE" id="PS50048">
    <property type="entry name" value="ZN2_CY6_FUNGAL_2"/>
    <property type="match status" value="1"/>
</dbReference>
<evidence type="ECO:0000256" key="7">
    <source>
        <dbReference type="SAM" id="Phobius"/>
    </source>
</evidence>
<dbReference type="GO" id="GO:0006351">
    <property type="term" value="P:DNA-templated transcription"/>
    <property type="evidence" value="ECO:0007669"/>
    <property type="project" value="InterPro"/>
</dbReference>
<dbReference type="OrthoDB" id="5370478at2759"/>
<name>A0A8K0SVG5_9HYPO</name>
<evidence type="ECO:0000259" key="8">
    <source>
        <dbReference type="PROSITE" id="PS50048"/>
    </source>
</evidence>
<accession>A0A8K0SVG5</accession>
<dbReference type="PANTHER" id="PTHR47338:SF5">
    <property type="entry name" value="ZN(II)2CYS6 TRANSCRIPTION FACTOR (EUROFUNG)"/>
    <property type="match status" value="1"/>
</dbReference>
<dbReference type="Proteomes" id="UP000813444">
    <property type="component" value="Unassembled WGS sequence"/>
</dbReference>
<evidence type="ECO:0000256" key="2">
    <source>
        <dbReference type="ARBA" id="ARBA00022723"/>
    </source>
</evidence>
<dbReference type="Gene3D" id="4.10.240.10">
    <property type="entry name" value="Zn(2)-C6 fungal-type DNA-binding domain"/>
    <property type="match status" value="1"/>
</dbReference>
<dbReference type="InterPro" id="IPR036864">
    <property type="entry name" value="Zn2-C6_fun-type_DNA-bd_sf"/>
</dbReference>
<keyword evidence="3" id="KW-0805">Transcription regulation</keyword>
<keyword evidence="7" id="KW-0812">Transmembrane</keyword>
<keyword evidence="2" id="KW-0479">Metal-binding</keyword>
<feature type="domain" description="Zn(2)-C6 fungal-type" evidence="8">
    <location>
        <begin position="6"/>
        <end position="37"/>
    </location>
</feature>
<dbReference type="SMART" id="SM00906">
    <property type="entry name" value="Fungal_trans"/>
    <property type="match status" value="1"/>
</dbReference>
<keyword evidence="5" id="KW-0539">Nucleus</keyword>
<gene>
    <name evidence="9" type="ORF">B0I35DRAFT_451826</name>
</gene>
<evidence type="ECO:0000256" key="1">
    <source>
        <dbReference type="ARBA" id="ARBA00004123"/>
    </source>
</evidence>
<feature type="region of interest" description="Disordered" evidence="6">
    <location>
        <begin position="39"/>
        <end position="68"/>
    </location>
</feature>
<evidence type="ECO:0000256" key="5">
    <source>
        <dbReference type="ARBA" id="ARBA00023242"/>
    </source>
</evidence>
<dbReference type="SUPFAM" id="SSF57701">
    <property type="entry name" value="Zn2/Cys6 DNA-binding domain"/>
    <property type="match status" value="1"/>
</dbReference>
<dbReference type="PROSITE" id="PS00463">
    <property type="entry name" value="ZN2_CY6_FUNGAL_1"/>
    <property type="match status" value="1"/>
</dbReference>
<dbReference type="GO" id="GO:0003677">
    <property type="term" value="F:DNA binding"/>
    <property type="evidence" value="ECO:0007669"/>
    <property type="project" value="InterPro"/>
</dbReference>
<evidence type="ECO:0000256" key="4">
    <source>
        <dbReference type="ARBA" id="ARBA00023163"/>
    </source>
</evidence>
<dbReference type="SMART" id="SM00066">
    <property type="entry name" value="GAL4"/>
    <property type="match status" value="1"/>
</dbReference>
<dbReference type="InterPro" id="IPR050815">
    <property type="entry name" value="TF_fung"/>
</dbReference>
<comment type="subcellular location">
    <subcellularLocation>
        <location evidence="1">Nucleus</location>
    </subcellularLocation>
</comment>
<evidence type="ECO:0000256" key="3">
    <source>
        <dbReference type="ARBA" id="ARBA00023015"/>
    </source>
</evidence>
<keyword evidence="10" id="KW-1185">Reference proteome</keyword>
<evidence type="ECO:0000313" key="9">
    <source>
        <dbReference type="EMBL" id="KAH7317081.1"/>
    </source>
</evidence>
<evidence type="ECO:0000313" key="10">
    <source>
        <dbReference type="Proteomes" id="UP000813444"/>
    </source>
</evidence>
<feature type="transmembrane region" description="Helical" evidence="7">
    <location>
        <begin position="437"/>
        <end position="461"/>
    </location>
</feature>
<dbReference type="GO" id="GO:0008270">
    <property type="term" value="F:zinc ion binding"/>
    <property type="evidence" value="ECO:0007669"/>
    <property type="project" value="InterPro"/>
</dbReference>
<comment type="caution">
    <text evidence="9">The sequence shown here is derived from an EMBL/GenBank/DDBJ whole genome shotgun (WGS) entry which is preliminary data.</text>
</comment>
<dbReference type="CDD" id="cd00067">
    <property type="entry name" value="GAL4"/>
    <property type="match status" value="1"/>
</dbReference>